<evidence type="ECO:0000256" key="6">
    <source>
        <dbReference type="ARBA" id="ARBA00022989"/>
    </source>
</evidence>
<dbReference type="GO" id="GO:0005385">
    <property type="term" value="F:zinc ion transmembrane transporter activity"/>
    <property type="evidence" value="ECO:0007669"/>
    <property type="project" value="TreeGrafter"/>
</dbReference>
<keyword evidence="13" id="KW-1185">Reference proteome</keyword>
<dbReference type="NCBIfam" id="TIGR01297">
    <property type="entry name" value="CDF"/>
    <property type="match status" value="1"/>
</dbReference>
<evidence type="ECO:0000256" key="4">
    <source>
        <dbReference type="ARBA" id="ARBA00022692"/>
    </source>
</evidence>
<feature type="transmembrane region" description="Helical" evidence="9">
    <location>
        <begin position="99"/>
        <end position="122"/>
    </location>
</feature>
<keyword evidence="3" id="KW-0813">Transport</keyword>
<dbReference type="SUPFAM" id="SSF161111">
    <property type="entry name" value="Cation efflux protein transmembrane domain-like"/>
    <property type="match status" value="1"/>
</dbReference>
<protein>
    <submittedName>
        <fullName evidence="14">Zinc transporter 1</fullName>
    </submittedName>
</protein>
<dbReference type="WBParaSite" id="Pan_g6643.t1">
    <property type="protein sequence ID" value="Pan_g6643.t1"/>
    <property type="gene ID" value="Pan_g6643"/>
</dbReference>
<accession>A0A7E4W2R7</accession>
<keyword evidence="7 9" id="KW-0472">Membrane</keyword>
<feature type="domain" description="Cation efflux protein transmembrane" evidence="11">
    <location>
        <begin position="4"/>
        <end position="256"/>
    </location>
</feature>
<dbReference type="InterPro" id="IPR002524">
    <property type="entry name" value="Cation_efflux"/>
</dbReference>
<evidence type="ECO:0000256" key="5">
    <source>
        <dbReference type="ARBA" id="ARBA00022833"/>
    </source>
</evidence>
<evidence type="ECO:0000256" key="7">
    <source>
        <dbReference type="ARBA" id="ARBA00023136"/>
    </source>
</evidence>
<feature type="region of interest" description="Disordered" evidence="8">
    <location>
        <begin position="363"/>
        <end position="390"/>
    </location>
</feature>
<keyword evidence="4 9" id="KW-0812">Transmembrane</keyword>
<feature type="transmembrane region" description="Helical" evidence="9">
    <location>
        <begin position="194"/>
        <end position="219"/>
    </location>
</feature>
<dbReference type="Proteomes" id="UP000492821">
    <property type="component" value="Unassembled WGS sequence"/>
</dbReference>
<feature type="transmembrane region" description="Helical" evidence="9">
    <location>
        <begin position="231"/>
        <end position="248"/>
    </location>
</feature>
<evidence type="ECO:0000256" key="8">
    <source>
        <dbReference type="SAM" id="MobiDB-lite"/>
    </source>
</evidence>
<evidence type="ECO:0000259" key="11">
    <source>
        <dbReference type="Pfam" id="PF01545"/>
    </source>
</evidence>
<feature type="chain" id="PRO_5028963694" evidence="10">
    <location>
        <begin position="17"/>
        <end position="390"/>
    </location>
</feature>
<evidence type="ECO:0000256" key="3">
    <source>
        <dbReference type="ARBA" id="ARBA00022448"/>
    </source>
</evidence>
<dbReference type="InterPro" id="IPR027469">
    <property type="entry name" value="Cation_efflux_TMD_sf"/>
</dbReference>
<dbReference type="PANTHER" id="PTHR45820">
    <property type="entry name" value="FI23527P1"/>
    <property type="match status" value="1"/>
</dbReference>
<dbReference type="Pfam" id="PF16916">
    <property type="entry name" value="ZT_dimer"/>
    <property type="match status" value="1"/>
</dbReference>
<organism evidence="13 14">
    <name type="scientific">Panagrellus redivivus</name>
    <name type="common">Microworm</name>
    <dbReference type="NCBI Taxonomy" id="6233"/>
    <lineage>
        <taxon>Eukaryota</taxon>
        <taxon>Metazoa</taxon>
        <taxon>Ecdysozoa</taxon>
        <taxon>Nematoda</taxon>
        <taxon>Chromadorea</taxon>
        <taxon>Rhabditida</taxon>
        <taxon>Tylenchina</taxon>
        <taxon>Panagrolaimomorpha</taxon>
        <taxon>Panagrolaimoidea</taxon>
        <taxon>Panagrolaimidae</taxon>
        <taxon>Panagrellus</taxon>
    </lineage>
</organism>
<feature type="domain" description="Cation efflux protein cytoplasmic" evidence="12">
    <location>
        <begin position="263"/>
        <end position="332"/>
    </location>
</feature>
<name>A0A7E4W2R7_PANRE</name>
<evidence type="ECO:0000313" key="13">
    <source>
        <dbReference type="Proteomes" id="UP000492821"/>
    </source>
</evidence>
<evidence type="ECO:0000256" key="2">
    <source>
        <dbReference type="ARBA" id="ARBA00008873"/>
    </source>
</evidence>
<reference evidence="13" key="1">
    <citation type="journal article" date="2013" name="Genetics">
        <title>The draft genome and transcriptome of Panagrellus redivivus are shaped by the harsh demands of a free-living lifestyle.</title>
        <authorList>
            <person name="Srinivasan J."/>
            <person name="Dillman A.R."/>
            <person name="Macchietto M.G."/>
            <person name="Heikkinen L."/>
            <person name="Lakso M."/>
            <person name="Fracchia K.M."/>
            <person name="Antoshechkin I."/>
            <person name="Mortazavi A."/>
            <person name="Wong G."/>
            <person name="Sternberg P.W."/>
        </authorList>
    </citation>
    <scope>NUCLEOTIDE SEQUENCE [LARGE SCALE GENOMIC DNA]</scope>
    <source>
        <strain evidence="13">MT8872</strain>
    </source>
</reference>
<keyword evidence="10" id="KW-0732">Signal</keyword>
<feature type="compositionally biased region" description="Basic residues" evidence="8">
    <location>
        <begin position="126"/>
        <end position="136"/>
    </location>
</feature>
<dbReference type="AlphaFoldDB" id="A0A7E4W2R7"/>
<evidence type="ECO:0000256" key="10">
    <source>
        <dbReference type="SAM" id="SignalP"/>
    </source>
</evidence>
<comment type="similarity">
    <text evidence="2">Belongs to the cation diffusion facilitator (CDF) transporter (TC 2.A.4) family. SLC30A subfamily.</text>
</comment>
<keyword evidence="6 9" id="KW-1133">Transmembrane helix</keyword>
<proteinExistence type="inferred from homology"/>
<sequence length="390" mass="41851">MMGFNFVMMVVELVCGVAFKSMTLTADAFHMTSDILALGIAFASLRIAQRRRDAVHTFGWVRAEVLGALINSVFLLSLCLSVLIEAVKRFAVPEPLENLWVVLGVGIAGLVVNIVGLAALGVHSHHGSGHSSHQHHGSTNSKPKPVKRERWTDDSSVVRHSYQGRAISVAYEDAGGKEESNTTSKTPNLNIKGAFLHVLSDAAGSVIVIIAASICLALPDVYWLKLYLDPALSIVLVLFIAVGALPLVRETAMILLQTTPSFVNVDAMKFALYSIDGVTAVHEFHVWRLVGDCVIATVHIRFESLDDYLKAGDRIQAIFHESGVHSVTLQPEFGSNTSPSSDECATACETPKCVPTGVQCCDTNSSKSAPPLPPAPLTSSVEPSEMPSNV</sequence>
<feature type="transmembrane region" description="Helical" evidence="9">
    <location>
        <begin position="65"/>
        <end position="87"/>
    </location>
</feature>
<dbReference type="GO" id="GO:0010312">
    <property type="term" value="P:detoxification of zinc ion"/>
    <property type="evidence" value="ECO:0007669"/>
    <property type="project" value="TreeGrafter"/>
</dbReference>
<keyword evidence="5" id="KW-0862">Zinc</keyword>
<evidence type="ECO:0000256" key="9">
    <source>
        <dbReference type="SAM" id="Phobius"/>
    </source>
</evidence>
<reference evidence="14" key="2">
    <citation type="submission" date="2020-10" db="UniProtKB">
        <authorList>
            <consortium name="WormBaseParasite"/>
        </authorList>
    </citation>
    <scope>IDENTIFICATION</scope>
</reference>
<dbReference type="GO" id="GO:0016020">
    <property type="term" value="C:membrane"/>
    <property type="evidence" value="ECO:0007669"/>
    <property type="project" value="UniProtKB-SubCell"/>
</dbReference>
<feature type="region of interest" description="Disordered" evidence="8">
    <location>
        <begin position="126"/>
        <end position="150"/>
    </location>
</feature>
<feature type="signal peptide" evidence="10">
    <location>
        <begin position="1"/>
        <end position="16"/>
    </location>
</feature>
<feature type="transmembrane region" description="Helical" evidence="9">
    <location>
        <begin position="28"/>
        <end position="45"/>
    </location>
</feature>
<dbReference type="InterPro" id="IPR058533">
    <property type="entry name" value="Cation_efflux_TM"/>
</dbReference>
<evidence type="ECO:0000259" key="12">
    <source>
        <dbReference type="Pfam" id="PF16916"/>
    </source>
</evidence>
<dbReference type="Gene3D" id="1.20.1510.10">
    <property type="entry name" value="Cation efflux protein transmembrane domain"/>
    <property type="match status" value="1"/>
</dbReference>
<dbReference type="GO" id="GO:0006882">
    <property type="term" value="P:intracellular zinc ion homeostasis"/>
    <property type="evidence" value="ECO:0007669"/>
    <property type="project" value="TreeGrafter"/>
</dbReference>
<evidence type="ECO:0000313" key="14">
    <source>
        <dbReference type="WBParaSite" id="Pan_g6643.t1"/>
    </source>
</evidence>
<evidence type="ECO:0000256" key="1">
    <source>
        <dbReference type="ARBA" id="ARBA00004141"/>
    </source>
</evidence>
<dbReference type="Pfam" id="PF01545">
    <property type="entry name" value="Cation_efflux"/>
    <property type="match status" value="1"/>
</dbReference>
<dbReference type="InterPro" id="IPR027470">
    <property type="entry name" value="Cation_efflux_CTD"/>
</dbReference>
<dbReference type="PANTHER" id="PTHR45820:SF4">
    <property type="entry name" value="ZINC TRANSPORTER 63C, ISOFORM F"/>
    <property type="match status" value="1"/>
</dbReference>
<comment type="subcellular location">
    <subcellularLocation>
        <location evidence="1">Membrane</location>
        <topology evidence="1">Multi-pass membrane protein</topology>
    </subcellularLocation>
</comment>